<protein>
    <submittedName>
        <fullName evidence="1">Transposase</fullName>
    </submittedName>
</protein>
<organism evidence="1 2">
    <name type="scientific">Reyranella humidisoli</name>
    <dbReference type="NCBI Taxonomy" id="2849149"/>
    <lineage>
        <taxon>Bacteria</taxon>
        <taxon>Pseudomonadati</taxon>
        <taxon>Pseudomonadota</taxon>
        <taxon>Alphaproteobacteria</taxon>
        <taxon>Hyphomicrobiales</taxon>
        <taxon>Reyranellaceae</taxon>
        <taxon>Reyranella</taxon>
    </lineage>
</organism>
<dbReference type="InterPro" id="IPR002514">
    <property type="entry name" value="Transposase_8"/>
</dbReference>
<gene>
    <name evidence="1" type="ORF">KQ910_07960</name>
</gene>
<dbReference type="InterPro" id="IPR052546">
    <property type="entry name" value="Transposase_8_domain"/>
</dbReference>
<name>A0ABS6II81_9HYPH</name>
<comment type="caution">
    <text evidence="1">The sequence shown here is derived from an EMBL/GenBank/DDBJ whole genome shotgun (WGS) entry which is preliminary data.</text>
</comment>
<dbReference type="Pfam" id="PF01527">
    <property type="entry name" value="HTH_Tnp_1"/>
    <property type="match status" value="1"/>
</dbReference>
<dbReference type="Proteomes" id="UP000727907">
    <property type="component" value="Unassembled WGS sequence"/>
</dbReference>
<dbReference type="EMBL" id="JAHOPB010000001">
    <property type="protein sequence ID" value="MBU8873695.1"/>
    <property type="molecule type" value="Genomic_DNA"/>
</dbReference>
<proteinExistence type="predicted"/>
<dbReference type="PANTHER" id="PTHR33609:SF1">
    <property type="entry name" value="TRANSPOSASE"/>
    <property type="match status" value="1"/>
</dbReference>
<sequence length="122" mass="13940">MKRKRFSEEQIIEILKLHNAGAKHADLCRQHGISEATLYHWRSRYGGMQVSDAKRLRRLEEAKPLAEEAAGRSDARQCGTEGYRLGEVLRPAVRRRAVDHVQRFHGVSQRRAYGLIGMDVSS</sequence>
<evidence type="ECO:0000313" key="2">
    <source>
        <dbReference type="Proteomes" id="UP000727907"/>
    </source>
</evidence>
<accession>A0ABS6II81</accession>
<keyword evidence="2" id="KW-1185">Reference proteome</keyword>
<evidence type="ECO:0000313" key="1">
    <source>
        <dbReference type="EMBL" id="MBU8873695.1"/>
    </source>
</evidence>
<dbReference type="PANTHER" id="PTHR33609">
    <property type="entry name" value="LOW CALCIUM RESPONSE LOCUS PROTEIN S"/>
    <property type="match status" value="1"/>
</dbReference>
<reference evidence="1 2" key="1">
    <citation type="submission" date="2021-06" db="EMBL/GenBank/DDBJ databases">
        <authorList>
            <person name="Lee D.H."/>
        </authorList>
    </citation>
    <scope>NUCLEOTIDE SEQUENCE [LARGE SCALE GENOMIC DNA]</scope>
    <source>
        <strain evidence="1 2">MMS21-HV4-11</strain>
    </source>
</reference>